<dbReference type="InterPro" id="IPR000152">
    <property type="entry name" value="EGF-type_Asp/Asn_hydroxyl_site"/>
</dbReference>
<dbReference type="PROSITE" id="PS00010">
    <property type="entry name" value="ASX_HYDROXYL"/>
    <property type="match status" value="2"/>
</dbReference>
<evidence type="ECO:0000256" key="3">
    <source>
        <dbReference type="ARBA" id="ARBA00022737"/>
    </source>
</evidence>
<keyword evidence="4" id="KW-1015">Disulfide bond</keyword>
<comment type="caution">
    <text evidence="8">The sequence shown here is derived from an EMBL/GenBank/DDBJ whole genome shotgun (WGS) entry which is preliminary data.</text>
</comment>
<keyword evidence="1" id="KW-0245">EGF-like domain</keyword>
<keyword evidence="2" id="KW-0732">Signal</keyword>
<keyword evidence="5" id="KW-0812">Transmembrane</keyword>
<dbReference type="SMART" id="SM00179">
    <property type="entry name" value="EGF_CA"/>
    <property type="match status" value="2"/>
</dbReference>
<evidence type="ECO:0000256" key="4">
    <source>
        <dbReference type="ARBA" id="ARBA00023157"/>
    </source>
</evidence>
<dbReference type="EMBL" id="CAJGYO010000007">
    <property type="protein sequence ID" value="CAD6246092.1"/>
    <property type="molecule type" value="Genomic_DNA"/>
</dbReference>
<reference evidence="8" key="1">
    <citation type="submission" date="2020-10" db="EMBL/GenBank/DDBJ databases">
        <authorList>
            <person name="Han B."/>
            <person name="Lu T."/>
            <person name="Zhao Q."/>
            <person name="Huang X."/>
            <person name="Zhao Y."/>
        </authorList>
    </citation>
    <scope>NUCLEOTIDE SEQUENCE</scope>
</reference>
<organism evidence="8 9">
    <name type="scientific">Miscanthus lutarioriparius</name>
    <dbReference type="NCBI Taxonomy" id="422564"/>
    <lineage>
        <taxon>Eukaryota</taxon>
        <taxon>Viridiplantae</taxon>
        <taxon>Streptophyta</taxon>
        <taxon>Embryophyta</taxon>
        <taxon>Tracheophyta</taxon>
        <taxon>Spermatophyta</taxon>
        <taxon>Magnoliopsida</taxon>
        <taxon>Liliopsida</taxon>
        <taxon>Poales</taxon>
        <taxon>Poaceae</taxon>
        <taxon>PACMAD clade</taxon>
        <taxon>Panicoideae</taxon>
        <taxon>Andropogonodae</taxon>
        <taxon>Andropogoneae</taxon>
        <taxon>Saccharinae</taxon>
        <taxon>Miscanthus</taxon>
    </lineage>
</organism>
<dbReference type="SMART" id="SM00181">
    <property type="entry name" value="EGF"/>
    <property type="match status" value="3"/>
</dbReference>
<dbReference type="PANTHER" id="PTHR24034">
    <property type="entry name" value="EGF-LIKE DOMAIN-CONTAINING PROTEIN"/>
    <property type="match status" value="1"/>
</dbReference>
<evidence type="ECO:0000256" key="5">
    <source>
        <dbReference type="SAM" id="Phobius"/>
    </source>
</evidence>
<dbReference type="FunFam" id="2.10.25.10:FF:000355">
    <property type="entry name" value="Wall-associated receptor kinase 3"/>
    <property type="match status" value="2"/>
</dbReference>
<dbReference type="InterPro" id="IPR009030">
    <property type="entry name" value="Growth_fac_rcpt_cys_sf"/>
</dbReference>
<keyword evidence="3" id="KW-0677">Repeat</keyword>
<sequence length="320" mass="34750">MHATSLNNETVRGTLSWLIANHSCPTTANVSAPECRSTHSSCLEDTSLLLYGCVDAKATDHLTSGYTCECSDGYQGNPYVGDDGLDACQDIDECTSPERYNCYGDCKNTPGSFICMCPDGYVGNASFPNGCQDIKECENPEAHSCYGTCQNFPGGFQCQCPDGTYGNPRIKDGCIIVKRKNSLTGLSIGLGVGGGTSLFLALVAPFITRKIKLQKVNSKGIRLWSFKVMKEEDKDEAKQVAAIAAMCLRLKGEDRPKMRYMEMRLQGLQGLDVYSYSSGMEEQLGDLNESTFQGGNAGVGNNYSSRQYSMEEEILLSASL</sequence>
<evidence type="ECO:0000256" key="1">
    <source>
        <dbReference type="ARBA" id="ARBA00022536"/>
    </source>
</evidence>
<dbReference type="Pfam" id="PF07645">
    <property type="entry name" value="EGF_CA"/>
    <property type="match status" value="2"/>
</dbReference>
<keyword evidence="5" id="KW-0472">Membrane</keyword>
<dbReference type="OrthoDB" id="694808at2759"/>
<keyword evidence="5" id="KW-1133">Transmembrane helix</keyword>
<evidence type="ECO:0000256" key="2">
    <source>
        <dbReference type="ARBA" id="ARBA00022729"/>
    </source>
</evidence>
<dbReference type="Proteomes" id="UP000604825">
    <property type="component" value="Unassembled WGS sequence"/>
</dbReference>
<evidence type="ECO:0000259" key="6">
    <source>
        <dbReference type="SMART" id="SM00179"/>
    </source>
</evidence>
<protein>
    <submittedName>
        <fullName evidence="8">Uncharacterized protein</fullName>
    </submittedName>
</protein>
<feature type="domain" description="EGF-like calcium-binding" evidence="6">
    <location>
        <begin position="90"/>
        <end position="132"/>
    </location>
</feature>
<feature type="domain" description="EGF-like" evidence="7">
    <location>
        <begin position="136"/>
        <end position="175"/>
    </location>
</feature>
<dbReference type="PANTHER" id="PTHR24034:SF209">
    <property type="entry name" value="EGF-LIKE DOMAIN-CONTAINING PROTEIN"/>
    <property type="match status" value="1"/>
</dbReference>
<dbReference type="InterPro" id="IPR000742">
    <property type="entry name" value="EGF"/>
</dbReference>
<evidence type="ECO:0000259" key="7">
    <source>
        <dbReference type="SMART" id="SM00181"/>
    </source>
</evidence>
<dbReference type="InterPro" id="IPR049883">
    <property type="entry name" value="NOTCH1_EGF-like"/>
</dbReference>
<feature type="domain" description="EGF-like calcium-binding" evidence="6">
    <location>
        <begin position="133"/>
        <end position="175"/>
    </location>
</feature>
<name>A0A811PJH5_9POAL</name>
<dbReference type="InterPro" id="IPR050751">
    <property type="entry name" value="ECM_structural_protein"/>
</dbReference>
<dbReference type="Gene3D" id="2.10.25.10">
    <property type="entry name" value="Laminin"/>
    <property type="match status" value="2"/>
</dbReference>
<feature type="transmembrane region" description="Helical" evidence="5">
    <location>
        <begin position="186"/>
        <end position="207"/>
    </location>
</feature>
<keyword evidence="9" id="KW-1185">Reference proteome</keyword>
<dbReference type="SUPFAM" id="SSF57184">
    <property type="entry name" value="Growth factor receptor domain"/>
    <property type="match status" value="1"/>
</dbReference>
<feature type="domain" description="EGF-like" evidence="7">
    <location>
        <begin position="93"/>
        <end position="132"/>
    </location>
</feature>
<gene>
    <name evidence="8" type="ORF">NCGR_LOCUS30365</name>
</gene>
<dbReference type="AlphaFoldDB" id="A0A811PJH5"/>
<accession>A0A811PJH5</accession>
<evidence type="ECO:0000313" key="8">
    <source>
        <dbReference type="EMBL" id="CAD6246092.1"/>
    </source>
</evidence>
<proteinExistence type="predicted"/>
<dbReference type="InterPro" id="IPR001881">
    <property type="entry name" value="EGF-like_Ca-bd_dom"/>
</dbReference>
<evidence type="ECO:0000313" key="9">
    <source>
        <dbReference type="Proteomes" id="UP000604825"/>
    </source>
</evidence>
<dbReference type="CDD" id="cd00054">
    <property type="entry name" value="EGF_CA"/>
    <property type="match status" value="2"/>
</dbReference>
<dbReference type="GO" id="GO:0005509">
    <property type="term" value="F:calcium ion binding"/>
    <property type="evidence" value="ECO:0007669"/>
    <property type="project" value="InterPro"/>
</dbReference>
<feature type="domain" description="EGF-like" evidence="7">
    <location>
        <begin position="34"/>
        <end position="89"/>
    </location>
</feature>